<gene>
    <name evidence="1" type="ORF">G4Z14_16025</name>
</gene>
<accession>A0A6M0QYC8</accession>
<organism evidence="1 2">
    <name type="scientific">Tabrizicola oligotrophica</name>
    <dbReference type="NCBI Taxonomy" id="2710650"/>
    <lineage>
        <taxon>Bacteria</taxon>
        <taxon>Pseudomonadati</taxon>
        <taxon>Pseudomonadota</taxon>
        <taxon>Alphaproteobacteria</taxon>
        <taxon>Rhodobacterales</taxon>
        <taxon>Paracoccaceae</taxon>
        <taxon>Tabrizicola</taxon>
    </lineage>
</organism>
<dbReference type="AlphaFoldDB" id="A0A6M0QYC8"/>
<dbReference type="Proteomes" id="UP000477782">
    <property type="component" value="Unassembled WGS sequence"/>
</dbReference>
<dbReference type="EMBL" id="JAAIVJ010000013">
    <property type="protein sequence ID" value="NEY91803.1"/>
    <property type="molecule type" value="Genomic_DNA"/>
</dbReference>
<evidence type="ECO:0000313" key="1">
    <source>
        <dbReference type="EMBL" id="NEY91803.1"/>
    </source>
</evidence>
<name>A0A6M0QYC8_9RHOB</name>
<keyword evidence="2" id="KW-1185">Reference proteome</keyword>
<proteinExistence type="predicted"/>
<protein>
    <submittedName>
        <fullName evidence="1">XRE family transcriptional regulator</fullName>
    </submittedName>
</protein>
<reference evidence="1 2" key="1">
    <citation type="submission" date="2020-02" db="EMBL/GenBank/DDBJ databases">
        <authorList>
            <person name="Chen W.-M."/>
        </authorList>
    </citation>
    <scope>NUCLEOTIDE SEQUENCE [LARGE SCALE GENOMIC DNA]</scope>
    <source>
        <strain evidence="1 2">KMS-5</strain>
    </source>
</reference>
<comment type="caution">
    <text evidence="1">The sequence shown here is derived from an EMBL/GenBank/DDBJ whole genome shotgun (WGS) entry which is preliminary data.</text>
</comment>
<sequence length="124" mass="13661">MRIKMGTVVPKMGTTVHLAADQARYRRAIADALRHELGPTHQAIKTAMRWTGASERTAKYWLSGERGPSGEHLILLARHSDAVLIAILTMAGRLLDQRQRCAGCPARELVFQNLGQESKLSEGS</sequence>
<evidence type="ECO:0000313" key="2">
    <source>
        <dbReference type="Proteomes" id="UP000477782"/>
    </source>
</evidence>